<sequence length="444" mass="50403">MVLETDTFLLKYRRHGQRFAFWTDEARSLVQGTLQPFYRGSEEHLVPNHAIIYALAVLRSVSLQEAEQVFLSGPDHHYSEVEEFNRTIYKQLRKEGRPFNWYPTSRQYHDVCATLVSKHAFLRDRTGQGYESWLGMLKNKFKKERIPLVSPEVDFHRAKHGKRRLSMSPAEGNSSQAQQPAKKAMMSDGKEAVIQVHTSATSAIKGIEDSYSIQMHVARMKEECKKANPNIDILKEKMKRTFAERVGFIQSHSTSDILQEFPALQHISIILTEIEHIFKVDVDKRLLEGFGKAADKIIAEAKRRRLGKEILLQYQTALSQECEETHKGHTVCAAILLLPYLFHENPDRLYVIDKVANAPTPVLLISGNPFSAGCEMSLRIDGMDIVKPEDISMGVGALLGIYFIFGVKYAENVKKTLNFLQCMVGINSNDKVPIGVIKMVKALL</sequence>
<evidence type="ECO:0000313" key="1">
    <source>
        <dbReference type="EMBL" id="KAJ7990683.1"/>
    </source>
</evidence>
<comment type="caution">
    <text evidence="1">The sequence shown here is derived from an EMBL/GenBank/DDBJ whole genome shotgun (WGS) entry which is preliminary data.</text>
</comment>
<evidence type="ECO:0000313" key="2">
    <source>
        <dbReference type="Proteomes" id="UP001157502"/>
    </source>
</evidence>
<accession>A0ACC2FGV4</accession>
<proteinExistence type="predicted"/>
<keyword evidence="2" id="KW-1185">Reference proteome</keyword>
<organism evidence="1 2">
    <name type="scientific">Dallia pectoralis</name>
    <name type="common">Alaska blackfish</name>
    <dbReference type="NCBI Taxonomy" id="75939"/>
    <lineage>
        <taxon>Eukaryota</taxon>
        <taxon>Metazoa</taxon>
        <taxon>Chordata</taxon>
        <taxon>Craniata</taxon>
        <taxon>Vertebrata</taxon>
        <taxon>Euteleostomi</taxon>
        <taxon>Actinopterygii</taxon>
        <taxon>Neopterygii</taxon>
        <taxon>Teleostei</taxon>
        <taxon>Protacanthopterygii</taxon>
        <taxon>Esociformes</taxon>
        <taxon>Umbridae</taxon>
        <taxon>Dallia</taxon>
    </lineage>
</organism>
<reference evidence="1" key="1">
    <citation type="submission" date="2021-05" db="EMBL/GenBank/DDBJ databases">
        <authorList>
            <person name="Pan Q."/>
            <person name="Jouanno E."/>
            <person name="Zahm M."/>
            <person name="Klopp C."/>
            <person name="Cabau C."/>
            <person name="Louis A."/>
            <person name="Berthelot C."/>
            <person name="Parey E."/>
            <person name="Roest Crollius H."/>
            <person name="Montfort J."/>
            <person name="Robinson-Rechavi M."/>
            <person name="Bouchez O."/>
            <person name="Lampietro C."/>
            <person name="Lopez Roques C."/>
            <person name="Donnadieu C."/>
            <person name="Postlethwait J."/>
            <person name="Bobe J."/>
            <person name="Dillon D."/>
            <person name="Chandos A."/>
            <person name="von Hippel F."/>
            <person name="Guiguen Y."/>
        </authorList>
    </citation>
    <scope>NUCLEOTIDE SEQUENCE</scope>
    <source>
        <strain evidence="1">YG-Jan2019</strain>
    </source>
</reference>
<gene>
    <name evidence="1" type="ORF">DPEC_G00302940</name>
</gene>
<protein>
    <submittedName>
        <fullName evidence="1">Uncharacterized protein</fullName>
    </submittedName>
</protein>
<dbReference type="Proteomes" id="UP001157502">
    <property type="component" value="Chromosome 28"/>
</dbReference>
<name>A0ACC2FGV4_DALPE</name>
<dbReference type="EMBL" id="CM055755">
    <property type="protein sequence ID" value="KAJ7990683.1"/>
    <property type="molecule type" value="Genomic_DNA"/>
</dbReference>